<dbReference type="RefSeq" id="WP_251740135.1">
    <property type="nucleotide sequence ID" value="NZ_JBHUOJ010000037.1"/>
</dbReference>
<name>A0ABW5X8P2_9FLAO</name>
<organism evidence="1 2">
    <name type="scientific">Christiangramia antarctica</name>
    <dbReference type="NCBI Taxonomy" id="2058158"/>
    <lineage>
        <taxon>Bacteria</taxon>
        <taxon>Pseudomonadati</taxon>
        <taxon>Bacteroidota</taxon>
        <taxon>Flavobacteriia</taxon>
        <taxon>Flavobacteriales</taxon>
        <taxon>Flavobacteriaceae</taxon>
        <taxon>Christiangramia</taxon>
    </lineage>
</organism>
<sequence length="95" mass="11173">MFDLLYLAELFPDELINSDIVILNSLAFLLQITPHFKNYREVNLYLDNDQAGNKNRKKLLQDYKNTKDRSELFQGYKDLSEKLVSIRSTSNELNN</sequence>
<protein>
    <submittedName>
        <fullName evidence="1">Toprim domain-containing protein</fullName>
    </submittedName>
</protein>
<dbReference type="Gene3D" id="3.40.1360.10">
    <property type="match status" value="1"/>
</dbReference>
<dbReference type="Proteomes" id="UP001597438">
    <property type="component" value="Unassembled WGS sequence"/>
</dbReference>
<evidence type="ECO:0000313" key="1">
    <source>
        <dbReference type="EMBL" id="MFD2834997.1"/>
    </source>
</evidence>
<reference evidence="2" key="1">
    <citation type="journal article" date="2019" name="Int. J. Syst. Evol. Microbiol.">
        <title>The Global Catalogue of Microorganisms (GCM) 10K type strain sequencing project: providing services to taxonomists for standard genome sequencing and annotation.</title>
        <authorList>
            <consortium name="The Broad Institute Genomics Platform"/>
            <consortium name="The Broad Institute Genome Sequencing Center for Infectious Disease"/>
            <person name="Wu L."/>
            <person name="Ma J."/>
        </authorList>
    </citation>
    <scope>NUCLEOTIDE SEQUENCE [LARGE SCALE GENOMIC DNA]</scope>
    <source>
        <strain evidence="2">KCTC 52925</strain>
    </source>
</reference>
<keyword evidence="2" id="KW-1185">Reference proteome</keyword>
<gene>
    <name evidence="1" type="ORF">ACFSYS_17030</name>
</gene>
<proteinExistence type="predicted"/>
<accession>A0ABW5X8P2</accession>
<dbReference type="EMBL" id="JBHUOJ010000037">
    <property type="protein sequence ID" value="MFD2834997.1"/>
    <property type="molecule type" value="Genomic_DNA"/>
</dbReference>
<comment type="caution">
    <text evidence="1">The sequence shown here is derived from an EMBL/GenBank/DDBJ whole genome shotgun (WGS) entry which is preliminary data.</text>
</comment>
<dbReference type="Pfam" id="PF13155">
    <property type="entry name" value="Toprim_2"/>
    <property type="match status" value="1"/>
</dbReference>
<evidence type="ECO:0000313" key="2">
    <source>
        <dbReference type="Proteomes" id="UP001597438"/>
    </source>
</evidence>